<sequence>MDSNDDLPSSDDSDIEVTSAIDEEENELVQIGNNLCLNSDDSADDDMNIQDNSTVQSYPAVRVSEDDENNDTGDSDANDSNNKFLFTHFRKQSRPVDSKQISSIASTSIVQLMVKALENTISPAYSYASRLVCHVNMYQQHQILSLRKMSKLASFQLQKSRIVDYSHLNQHDPDFDSDSDDSSGEEDEDTTGNCTDNEYSTENDEDYVSNHLFKVSSTTFQGMRVFDSINPTLA</sequence>
<comment type="caution">
    <text evidence="2">The sequence shown here is derived from an EMBL/GenBank/DDBJ whole genome shotgun (WGS) entry which is preliminary data.</text>
</comment>
<protein>
    <submittedName>
        <fullName evidence="2">Uncharacterized protein</fullName>
    </submittedName>
</protein>
<dbReference type="EMBL" id="CAJNYV010003577">
    <property type="protein sequence ID" value="CAF3589664.1"/>
    <property type="molecule type" value="Genomic_DNA"/>
</dbReference>
<evidence type="ECO:0000313" key="3">
    <source>
        <dbReference type="Proteomes" id="UP000663865"/>
    </source>
</evidence>
<reference evidence="2" key="1">
    <citation type="submission" date="2021-02" db="EMBL/GenBank/DDBJ databases">
        <authorList>
            <person name="Nowell W R."/>
        </authorList>
    </citation>
    <scope>NUCLEOTIDE SEQUENCE</scope>
</reference>
<feature type="region of interest" description="Disordered" evidence="1">
    <location>
        <begin position="168"/>
        <end position="202"/>
    </location>
</feature>
<organism evidence="2 3">
    <name type="scientific">Rotaria socialis</name>
    <dbReference type="NCBI Taxonomy" id="392032"/>
    <lineage>
        <taxon>Eukaryota</taxon>
        <taxon>Metazoa</taxon>
        <taxon>Spiralia</taxon>
        <taxon>Gnathifera</taxon>
        <taxon>Rotifera</taxon>
        <taxon>Eurotatoria</taxon>
        <taxon>Bdelloidea</taxon>
        <taxon>Philodinida</taxon>
        <taxon>Philodinidae</taxon>
        <taxon>Rotaria</taxon>
    </lineage>
</organism>
<dbReference type="Proteomes" id="UP000663865">
    <property type="component" value="Unassembled WGS sequence"/>
</dbReference>
<evidence type="ECO:0000256" key="1">
    <source>
        <dbReference type="SAM" id="MobiDB-lite"/>
    </source>
</evidence>
<feature type="region of interest" description="Disordered" evidence="1">
    <location>
        <begin position="39"/>
        <end position="81"/>
    </location>
</feature>
<proteinExistence type="predicted"/>
<feature type="compositionally biased region" description="Acidic residues" evidence="1">
    <location>
        <begin position="175"/>
        <end position="190"/>
    </location>
</feature>
<name>A0A818MIC1_9BILA</name>
<feature type="compositionally biased region" description="Acidic residues" evidence="1">
    <location>
        <begin position="65"/>
        <end position="77"/>
    </location>
</feature>
<evidence type="ECO:0000313" key="2">
    <source>
        <dbReference type="EMBL" id="CAF3589664.1"/>
    </source>
</evidence>
<gene>
    <name evidence="2" type="ORF">KIK155_LOCUS20377</name>
</gene>
<accession>A0A818MIC1</accession>
<dbReference type="AlphaFoldDB" id="A0A818MIC1"/>